<dbReference type="AlphaFoldDB" id="A0A6C8GIP4"/>
<reference evidence="1 2" key="1">
    <citation type="journal article" date="2011" name="BMC Genomics">
        <title>Genome sequencing reveals diversification of virulence factor content and possible host adaptation in distinct subpopulations of Salmonella enterica.</title>
        <authorList>
            <person name="den Bakker H.C."/>
            <person name="Moreno Switt A.I."/>
            <person name="Govoni G."/>
            <person name="Cummings C.A."/>
            <person name="Ranieri M.L."/>
            <person name="Degoricija L."/>
            <person name="Hoelzer K."/>
            <person name="Rodriguez-Rivera L.D."/>
            <person name="Brown S."/>
            <person name="Bolchacova E."/>
            <person name="Furtado M.R."/>
            <person name="Wiedmann M."/>
        </authorList>
    </citation>
    <scope>NUCLEOTIDE SEQUENCE [LARGE SCALE GENOMIC DNA]</scope>
    <source>
        <strain evidence="1 2">A4-669</strain>
    </source>
</reference>
<sequence length="51" mass="6305">MITFPFHVVSDPFNKVILNNFLRQKKNLFNNFLRQKKNRIFFSVHRLRRQG</sequence>
<proteinExistence type="predicted"/>
<gene>
    <name evidence="1" type="ORF">LTSEADE_4424</name>
</gene>
<comment type="caution">
    <text evidence="1">The sequence shown here is derived from an EMBL/GenBank/DDBJ whole genome shotgun (WGS) entry which is preliminary data.</text>
</comment>
<name>A0A6C8GIP4_SALET</name>
<evidence type="ECO:0000313" key="2">
    <source>
        <dbReference type="Proteomes" id="UP000004906"/>
    </source>
</evidence>
<dbReference type="Proteomes" id="UP000004906">
    <property type="component" value="Unassembled WGS sequence"/>
</dbReference>
<organism evidence="1 2">
    <name type="scientific">Salmonella enterica subsp. enterica serovar Adelaide str. A4-669</name>
    <dbReference type="NCBI Taxonomy" id="913063"/>
    <lineage>
        <taxon>Bacteria</taxon>
        <taxon>Pseudomonadati</taxon>
        <taxon>Pseudomonadota</taxon>
        <taxon>Gammaproteobacteria</taxon>
        <taxon>Enterobacterales</taxon>
        <taxon>Enterobacteriaceae</taxon>
        <taxon>Salmonella</taxon>
    </lineage>
</organism>
<dbReference type="EMBL" id="AFCI01001475">
    <property type="protein sequence ID" value="EHC32272.1"/>
    <property type="molecule type" value="Genomic_DNA"/>
</dbReference>
<accession>A0A6C8GIP4</accession>
<evidence type="ECO:0000313" key="1">
    <source>
        <dbReference type="EMBL" id="EHC32272.1"/>
    </source>
</evidence>
<protein>
    <submittedName>
        <fullName evidence="1">Uncharacterized protein</fullName>
    </submittedName>
</protein>